<dbReference type="PANTHER" id="PTHR33336">
    <property type="entry name" value="QUINOL MONOOXYGENASE YGIN-RELATED"/>
    <property type="match status" value="1"/>
</dbReference>
<keyword evidence="2" id="KW-0560">Oxidoreductase</keyword>
<name>A0A1V0UIM3_STRVN</name>
<feature type="domain" description="ABM" evidence="1">
    <location>
        <begin position="2"/>
        <end position="90"/>
    </location>
</feature>
<accession>A0A1V0UIM3</accession>
<reference evidence="2 3" key="1">
    <citation type="submission" date="2017-03" db="EMBL/GenBank/DDBJ databases">
        <title>Complete Genome Sequence of a natural compounds producer, Streptomyces violaceus S21.</title>
        <authorList>
            <person name="Zhong C."/>
            <person name="Zhao Z."/>
            <person name="Fu J."/>
            <person name="Zong G."/>
            <person name="Qin R."/>
            <person name="Cao G."/>
        </authorList>
    </citation>
    <scope>NUCLEOTIDE SEQUENCE [LARGE SCALE GENOMIC DNA]</scope>
    <source>
        <strain evidence="2 3">S21</strain>
    </source>
</reference>
<dbReference type="Gene3D" id="3.30.70.100">
    <property type="match status" value="1"/>
</dbReference>
<dbReference type="KEGG" id="svu:B1H20_29590"/>
<keyword evidence="2" id="KW-0503">Monooxygenase</keyword>
<dbReference type="AlphaFoldDB" id="A0A1V0UIM3"/>
<dbReference type="PROSITE" id="PS51725">
    <property type="entry name" value="ABM"/>
    <property type="match status" value="1"/>
</dbReference>
<dbReference type="STRING" id="1935.B1H20_29590"/>
<dbReference type="PANTHER" id="PTHR33336:SF3">
    <property type="entry name" value="ABM DOMAIN-CONTAINING PROTEIN"/>
    <property type="match status" value="1"/>
</dbReference>
<dbReference type="Pfam" id="PF03992">
    <property type="entry name" value="ABM"/>
    <property type="match status" value="1"/>
</dbReference>
<dbReference type="EMBL" id="CP020570">
    <property type="protein sequence ID" value="ARF65099.1"/>
    <property type="molecule type" value="Genomic_DNA"/>
</dbReference>
<dbReference type="Proteomes" id="UP000192445">
    <property type="component" value="Chromosome"/>
</dbReference>
<dbReference type="InterPro" id="IPR007138">
    <property type="entry name" value="ABM_dom"/>
</dbReference>
<dbReference type="InterPro" id="IPR050744">
    <property type="entry name" value="AI-2_Isomerase_LsrG"/>
</dbReference>
<dbReference type="OrthoDB" id="8452260at2"/>
<dbReference type="InterPro" id="IPR011008">
    <property type="entry name" value="Dimeric_a/b-barrel"/>
</dbReference>
<evidence type="ECO:0000313" key="3">
    <source>
        <dbReference type="Proteomes" id="UP000192445"/>
    </source>
</evidence>
<sequence length="109" mass="12242">MIFIAVKFTALVDERDNWLSRLEDFTVATRSEPGNVFFDWSYSVENPNEFVLLEAFADAAAGEAHVNSDHFKAAIETMSDMVADVPEIINVEVEGAGWSRMAEVTPRER</sequence>
<gene>
    <name evidence="2" type="ORF">B1H20_29590</name>
</gene>
<evidence type="ECO:0000313" key="2">
    <source>
        <dbReference type="EMBL" id="ARF65099.1"/>
    </source>
</evidence>
<dbReference type="GO" id="GO:0004497">
    <property type="term" value="F:monooxygenase activity"/>
    <property type="evidence" value="ECO:0007669"/>
    <property type="project" value="UniProtKB-KW"/>
</dbReference>
<dbReference type="SUPFAM" id="SSF54909">
    <property type="entry name" value="Dimeric alpha+beta barrel"/>
    <property type="match status" value="1"/>
</dbReference>
<evidence type="ECO:0000259" key="1">
    <source>
        <dbReference type="PROSITE" id="PS51725"/>
    </source>
</evidence>
<organism evidence="2 3">
    <name type="scientific">Streptomyces violaceoruber</name>
    <dbReference type="NCBI Taxonomy" id="1935"/>
    <lineage>
        <taxon>Bacteria</taxon>
        <taxon>Bacillati</taxon>
        <taxon>Actinomycetota</taxon>
        <taxon>Actinomycetes</taxon>
        <taxon>Kitasatosporales</taxon>
        <taxon>Streptomycetaceae</taxon>
        <taxon>Streptomyces</taxon>
        <taxon>Streptomyces violaceoruber group</taxon>
    </lineage>
</organism>
<dbReference type="RefSeq" id="WP_030293290.1">
    <property type="nucleotide sequence ID" value="NZ_CP020570.1"/>
</dbReference>
<protein>
    <submittedName>
        <fullName evidence="2">Antibiotic biosynthesis monooxygenase</fullName>
    </submittedName>
</protein>
<proteinExistence type="predicted"/>